<proteinExistence type="predicted"/>
<name>A0A9P6NB77_9BASI</name>
<protein>
    <submittedName>
        <fullName evidence="2">Uncharacterized protein</fullName>
    </submittedName>
</protein>
<dbReference type="OrthoDB" id="8039827at2759"/>
<dbReference type="AlphaFoldDB" id="A0A9P6NB77"/>
<sequence length="417" mass="47268">MSLTTGTVHTVIEKLNENNYAEWKTDLNGWMLEHGLSSFIADKAPVIPSEEGKLELFLAKRERAAGVIIQRLDKACQVRFITNESRANPNALWKRDRRPLSIHGSINSSKNIHEFSSNPKVDNTFLAEIVVRKFSDELEIARESLAEKRPLSLTVVLECLDKHKIEADEKKKKSDSIALSVRPRTSAALHSMSMSGEDCGKSRSKTLRGTNTRFPNVSEPMTLLNRKRPPLQTPISIDTMHDLPHLMGSIQSFTIHKTEGHTDSDDVFTYEVFDQNHSLNYKLKNRRGCFNMVEESKGDDGCVYNRRTHLLSRDQYSFDLPLYSKKETFRFEHKHGGFTGIIVHESTAQAMATILESDDTEVFCDHEYKLESNQVVPNQNLLGFLGLIIAAREEDRRNEGHAGIACNPHNSFNPAFN</sequence>
<feature type="region of interest" description="Disordered" evidence="1">
    <location>
        <begin position="187"/>
        <end position="217"/>
    </location>
</feature>
<evidence type="ECO:0000313" key="2">
    <source>
        <dbReference type="EMBL" id="KAG0142407.1"/>
    </source>
</evidence>
<accession>A0A9P6NB77</accession>
<keyword evidence="3" id="KW-1185">Reference proteome</keyword>
<reference evidence="2" key="1">
    <citation type="submission" date="2013-11" db="EMBL/GenBank/DDBJ databases">
        <title>Genome sequence of the fusiform rust pathogen reveals effectors for host alternation and coevolution with pine.</title>
        <authorList>
            <consortium name="DOE Joint Genome Institute"/>
            <person name="Smith K."/>
            <person name="Pendleton A."/>
            <person name="Kubisiak T."/>
            <person name="Anderson C."/>
            <person name="Salamov A."/>
            <person name="Aerts A."/>
            <person name="Riley R."/>
            <person name="Clum A."/>
            <person name="Lindquist E."/>
            <person name="Ence D."/>
            <person name="Campbell M."/>
            <person name="Kronenberg Z."/>
            <person name="Feau N."/>
            <person name="Dhillon B."/>
            <person name="Hamelin R."/>
            <person name="Burleigh J."/>
            <person name="Smith J."/>
            <person name="Yandell M."/>
            <person name="Nelson C."/>
            <person name="Grigoriev I."/>
            <person name="Davis J."/>
        </authorList>
    </citation>
    <scope>NUCLEOTIDE SEQUENCE</scope>
    <source>
        <strain evidence="2">G11</strain>
    </source>
</reference>
<organism evidence="2 3">
    <name type="scientific">Cronartium quercuum f. sp. fusiforme G11</name>
    <dbReference type="NCBI Taxonomy" id="708437"/>
    <lineage>
        <taxon>Eukaryota</taxon>
        <taxon>Fungi</taxon>
        <taxon>Dikarya</taxon>
        <taxon>Basidiomycota</taxon>
        <taxon>Pucciniomycotina</taxon>
        <taxon>Pucciniomycetes</taxon>
        <taxon>Pucciniales</taxon>
        <taxon>Coleosporiaceae</taxon>
        <taxon>Cronartium</taxon>
    </lineage>
</organism>
<evidence type="ECO:0000256" key="1">
    <source>
        <dbReference type="SAM" id="MobiDB-lite"/>
    </source>
</evidence>
<dbReference type="Proteomes" id="UP000886653">
    <property type="component" value="Unassembled WGS sequence"/>
</dbReference>
<evidence type="ECO:0000313" key="3">
    <source>
        <dbReference type="Proteomes" id="UP000886653"/>
    </source>
</evidence>
<comment type="caution">
    <text evidence="2">The sequence shown here is derived from an EMBL/GenBank/DDBJ whole genome shotgun (WGS) entry which is preliminary data.</text>
</comment>
<dbReference type="EMBL" id="MU167349">
    <property type="protein sequence ID" value="KAG0142407.1"/>
    <property type="molecule type" value="Genomic_DNA"/>
</dbReference>
<gene>
    <name evidence="2" type="ORF">CROQUDRAFT_109875</name>
</gene>